<sequence length="122" mass="13699">MSAYQRTIQAFVKVIESESSLFSQEDWLSLTKLMDNLPDDSEKIANGIRDWLKSRTQLNEVFKNKRQEIPSSLNGDNQTLGPGGTKSQTPANQMSESSKEQIQNAIKENSPLSDDKKSQPKP</sequence>
<reference evidence="2 3" key="1">
    <citation type="submission" date="2023-12" db="EMBL/GenBank/DDBJ databases">
        <title>Baltic Sea Cyanobacteria.</title>
        <authorList>
            <person name="Delbaje E."/>
            <person name="Fewer D.P."/>
            <person name="Shishido T.K."/>
        </authorList>
    </citation>
    <scope>NUCLEOTIDE SEQUENCE [LARGE SCALE GENOMIC DNA]</scope>
    <source>
        <strain evidence="2 3">UHCC-0300</strain>
    </source>
</reference>
<dbReference type="RefSeq" id="WP_323195651.1">
    <property type="nucleotide sequence ID" value="NZ_JAYGHG010000009.1"/>
</dbReference>
<comment type="caution">
    <text evidence="2">The sequence shown here is derived from an EMBL/GenBank/DDBJ whole genome shotgun (WGS) entry which is preliminary data.</text>
</comment>
<organism evidence="2 3">
    <name type="scientific">Nodularia harveyana UHCC-0300</name>
    <dbReference type="NCBI Taxonomy" id="2974287"/>
    <lineage>
        <taxon>Bacteria</taxon>
        <taxon>Bacillati</taxon>
        <taxon>Cyanobacteriota</taxon>
        <taxon>Cyanophyceae</taxon>
        <taxon>Nostocales</taxon>
        <taxon>Nodulariaceae</taxon>
        <taxon>Nodularia</taxon>
    </lineage>
</organism>
<evidence type="ECO:0000256" key="1">
    <source>
        <dbReference type="SAM" id="MobiDB-lite"/>
    </source>
</evidence>
<feature type="compositionally biased region" description="Polar residues" evidence="1">
    <location>
        <begin position="69"/>
        <end position="112"/>
    </location>
</feature>
<protein>
    <submittedName>
        <fullName evidence="2">Uncharacterized protein</fullName>
    </submittedName>
</protein>
<name>A0ABU5UCT6_9CYAN</name>
<feature type="region of interest" description="Disordered" evidence="1">
    <location>
        <begin position="64"/>
        <end position="122"/>
    </location>
</feature>
<evidence type="ECO:0000313" key="2">
    <source>
        <dbReference type="EMBL" id="MEA5581317.1"/>
    </source>
</evidence>
<gene>
    <name evidence="2" type="ORF">VB620_08195</name>
</gene>
<feature type="compositionally biased region" description="Basic and acidic residues" evidence="1">
    <location>
        <begin position="113"/>
        <end position="122"/>
    </location>
</feature>
<evidence type="ECO:0000313" key="3">
    <source>
        <dbReference type="Proteomes" id="UP001302120"/>
    </source>
</evidence>
<keyword evidence="3" id="KW-1185">Reference proteome</keyword>
<dbReference type="EMBL" id="JAYGHG010000009">
    <property type="protein sequence ID" value="MEA5581317.1"/>
    <property type="molecule type" value="Genomic_DNA"/>
</dbReference>
<proteinExistence type="predicted"/>
<accession>A0ABU5UCT6</accession>
<dbReference type="Proteomes" id="UP001302120">
    <property type="component" value="Unassembled WGS sequence"/>
</dbReference>